<protein>
    <submittedName>
        <fullName evidence="2">Uncharacterized protein</fullName>
    </submittedName>
</protein>
<feature type="region of interest" description="Disordered" evidence="1">
    <location>
        <begin position="99"/>
        <end position="118"/>
    </location>
</feature>
<evidence type="ECO:0000313" key="3">
    <source>
        <dbReference type="Proteomes" id="UP000019376"/>
    </source>
</evidence>
<dbReference type="Proteomes" id="UP000019376">
    <property type="component" value="Unassembled WGS sequence"/>
</dbReference>
<sequence>MYMTCPAVPATAQVQRKKDSYATLRRKISLGCPKSEGEKIWRGPYVTAEMSITVGLSTMAREAPELKYRRKTPALLAETFDIHVVLIVQVVSVEYRTARPETNPNEVKAGDHRTDDPLTTHYAANTTVRLERVPLGERARWSN</sequence>
<evidence type="ECO:0000256" key="1">
    <source>
        <dbReference type="SAM" id="MobiDB-lite"/>
    </source>
</evidence>
<dbReference type="EMBL" id="KB644414">
    <property type="protein sequence ID" value="EPS31877.1"/>
    <property type="molecule type" value="Genomic_DNA"/>
</dbReference>
<gene>
    <name evidence="2" type="ORF">PDE_06835</name>
</gene>
<keyword evidence="3" id="KW-1185">Reference proteome</keyword>
<feature type="compositionally biased region" description="Basic and acidic residues" evidence="1">
    <location>
        <begin position="108"/>
        <end position="118"/>
    </location>
</feature>
<organism evidence="2 3">
    <name type="scientific">Penicillium oxalicum (strain 114-2 / CGMCC 5302)</name>
    <name type="common">Penicillium decumbens</name>
    <dbReference type="NCBI Taxonomy" id="933388"/>
    <lineage>
        <taxon>Eukaryota</taxon>
        <taxon>Fungi</taxon>
        <taxon>Dikarya</taxon>
        <taxon>Ascomycota</taxon>
        <taxon>Pezizomycotina</taxon>
        <taxon>Eurotiomycetes</taxon>
        <taxon>Eurotiomycetidae</taxon>
        <taxon>Eurotiales</taxon>
        <taxon>Aspergillaceae</taxon>
        <taxon>Penicillium</taxon>
    </lineage>
</organism>
<reference evidence="2 3" key="1">
    <citation type="journal article" date="2013" name="PLoS ONE">
        <title>Genomic and secretomic analyses reveal unique features of the lignocellulolytic enzyme system of Penicillium decumbens.</title>
        <authorList>
            <person name="Liu G."/>
            <person name="Zhang L."/>
            <person name="Wei X."/>
            <person name="Zou G."/>
            <person name="Qin Y."/>
            <person name="Ma L."/>
            <person name="Li J."/>
            <person name="Zheng H."/>
            <person name="Wang S."/>
            <person name="Wang C."/>
            <person name="Xun L."/>
            <person name="Zhao G.-P."/>
            <person name="Zhou Z."/>
            <person name="Qu Y."/>
        </authorList>
    </citation>
    <scope>NUCLEOTIDE SEQUENCE [LARGE SCALE GENOMIC DNA]</scope>
    <source>
        <strain evidence="3">114-2 / CGMCC 5302</strain>
    </source>
</reference>
<proteinExistence type="predicted"/>
<dbReference type="HOGENOM" id="CLU_1806870_0_0_1"/>
<name>S8BAQ3_PENO1</name>
<evidence type="ECO:0000313" key="2">
    <source>
        <dbReference type="EMBL" id="EPS31877.1"/>
    </source>
</evidence>
<dbReference type="AlphaFoldDB" id="S8BAQ3"/>
<accession>S8BAQ3</accession>